<evidence type="ECO:0000313" key="3">
    <source>
        <dbReference type="Proteomes" id="UP000295030"/>
    </source>
</evidence>
<gene>
    <name evidence="2" type="ORF">EV667_1496</name>
</gene>
<evidence type="ECO:0000256" key="1">
    <source>
        <dbReference type="ARBA" id="ARBA00006484"/>
    </source>
</evidence>
<accession>A0A4R1I7L0</accession>
<dbReference type="Pfam" id="PF13561">
    <property type="entry name" value="adh_short_C2"/>
    <property type="match status" value="1"/>
</dbReference>
<evidence type="ECO:0000313" key="2">
    <source>
        <dbReference type="EMBL" id="TCK31387.1"/>
    </source>
</evidence>
<dbReference type="EMBL" id="SMFY01000001">
    <property type="protein sequence ID" value="TCK31387.1"/>
    <property type="molecule type" value="Genomic_DNA"/>
</dbReference>
<dbReference type="PRINTS" id="PR00081">
    <property type="entry name" value="GDHRDH"/>
</dbReference>
<dbReference type="Proteomes" id="UP000295030">
    <property type="component" value="Unassembled WGS sequence"/>
</dbReference>
<dbReference type="InterPro" id="IPR036291">
    <property type="entry name" value="NAD(P)-bd_dom_sf"/>
</dbReference>
<dbReference type="InterPro" id="IPR050259">
    <property type="entry name" value="SDR"/>
</dbReference>
<dbReference type="Gene3D" id="3.40.50.720">
    <property type="entry name" value="NAD(P)-binding Rossmann-like Domain"/>
    <property type="match status" value="1"/>
</dbReference>
<name>A0A4R1I7L0_ANCAQ</name>
<dbReference type="PANTHER" id="PTHR42879:SF6">
    <property type="entry name" value="NADPH-DEPENDENT REDUCTASE BACG"/>
    <property type="match status" value="1"/>
</dbReference>
<protein>
    <submittedName>
        <fullName evidence="2">3-oxoacyl-[acyl-carrier protein] reductase</fullName>
    </submittedName>
</protein>
<dbReference type="RefSeq" id="WP_131834609.1">
    <property type="nucleotide sequence ID" value="NZ_SMFY01000001.1"/>
</dbReference>
<dbReference type="SUPFAM" id="SSF51735">
    <property type="entry name" value="NAD(P)-binding Rossmann-fold domains"/>
    <property type="match status" value="1"/>
</dbReference>
<dbReference type="OrthoDB" id="9793325at2"/>
<reference evidence="2 3" key="1">
    <citation type="submission" date="2019-03" db="EMBL/GenBank/DDBJ databases">
        <title>Genomic Encyclopedia of Type Strains, Phase IV (KMG-IV): sequencing the most valuable type-strain genomes for metagenomic binning, comparative biology and taxonomic classification.</title>
        <authorList>
            <person name="Goeker M."/>
        </authorList>
    </citation>
    <scope>NUCLEOTIDE SEQUENCE [LARGE SCALE GENOMIC DNA]</scope>
    <source>
        <strain evidence="2 3">DSM 101</strain>
    </source>
</reference>
<dbReference type="InterPro" id="IPR002347">
    <property type="entry name" value="SDR_fam"/>
</dbReference>
<comment type="caution">
    <text evidence="2">The sequence shown here is derived from an EMBL/GenBank/DDBJ whole genome shotgun (WGS) entry which is preliminary data.</text>
</comment>
<dbReference type="AlphaFoldDB" id="A0A4R1I7L0"/>
<keyword evidence="3" id="KW-1185">Reference proteome</keyword>
<proteinExistence type="inferred from homology"/>
<sequence length="264" mass="27569">MNLGFDGRRAVIVGGSYGIGEATAAILLREGARVLIASRSRDNLDAASARLIAATGRAPETFVADVVKDAASAVALMAQAHALWGGLDILVSAVGGSVRADFDTLGDDDWLGSYEFNVLSTVRTIRAGLPLLEQGEAPAIVTLGAAAAKMPYAHQIMTNVHKAGLLGLVKTLALELGEKGIRINAVGPGRTKTALWINRATKMAAERGVPVEEIYAEFSHEIPLGRFAEPDEIAVMVAWLASPLASYVTGQSINVDGGIARGLV</sequence>
<dbReference type="PANTHER" id="PTHR42879">
    <property type="entry name" value="3-OXOACYL-(ACYL-CARRIER-PROTEIN) REDUCTASE"/>
    <property type="match status" value="1"/>
</dbReference>
<comment type="similarity">
    <text evidence="1">Belongs to the short-chain dehydrogenases/reductases (SDR) family.</text>
</comment>
<organism evidence="2 3">
    <name type="scientific">Ancylobacter aquaticus</name>
    <dbReference type="NCBI Taxonomy" id="100"/>
    <lineage>
        <taxon>Bacteria</taxon>
        <taxon>Pseudomonadati</taxon>
        <taxon>Pseudomonadota</taxon>
        <taxon>Alphaproteobacteria</taxon>
        <taxon>Hyphomicrobiales</taxon>
        <taxon>Xanthobacteraceae</taxon>
        <taxon>Ancylobacter</taxon>
    </lineage>
</organism>
<dbReference type="FunFam" id="3.40.50.720:FF:000084">
    <property type="entry name" value="Short-chain dehydrogenase reductase"/>
    <property type="match status" value="1"/>
</dbReference>